<evidence type="ECO:0000313" key="1">
    <source>
        <dbReference type="EMBL" id="MCP9761466.1"/>
    </source>
</evidence>
<protein>
    <submittedName>
        <fullName evidence="1">Uncharacterized protein</fullName>
    </submittedName>
</protein>
<sequence length="149" mass="17316">MDSDFRKSYLELKVIWKDDDVLELSVKVSNGRYSGITEVYDTPETLFNFARRLEGYPSVNQELFYEAGKKDSYSFFSMRFYKIDSAGQIGVEIMLEENVSTEYRPEEKDKLKVEIIIVPSAIDDFQKELVNMAKNREGVSILNGQYNYS</sequence>
<evidence type="ECO:0000313" key="2">
    <source>
        <dbReference type="Proteomes" id="UP001204144"/>
    </source>
</evidence>
<reference evidence="1 2" key="1">
    <citation type="submission" date="2018-11" db="EMBL/GenBank/DDBJ databases">
        <title>Novel bacteria species description.</title>
        <authorList>
            <person name="Han J.-H."/>
        </authorList>
    </citation>
    <scope>NUCLEOTIDE SEQUENCE [LARGE SCALE GENOMIC DNA]</scope>
    <source>
        <strain evidence="1 2">KCTC23259</strain>
    </source>
</reference>
<name>A0AAE3KSP9_9BACT</name>
<proteinExistence type="predicted"/>
<gene>
    <name evidence="1" type="ORF">EGI31_00755</name>
</gene>
<keyword evidence="2" id="KW-1185">Reference proteome</keyword>
<comment type="caution">
    <text evidence="1">The sequence shown here is derived from an EMBL/GenBank/DDBJ whole genome shotgun (WGS) entry which is preliminary data.</text>
</comment>
<dbReference type="EMBL" id="RJUF01000001">
    <property type="protein sequence ID" value="MCP9761466.1"/>
    <property type="molecule type" value="Genomic_DNA"/>
</dbReference>
<dbReference type="AlphaFoldDB" id="A0AAE3KSP9"/>
<accession>A0AAE3KSP9</accession>
<organism evidence="1 2">
    <name type="scientific">Lacihabitans soyangensis</name>
    <dbReference type="NCBI Taxonomy" id="869394"/>
    <lineage>
        <taxon>Bacteria</taxon>
        <taxon>Pseudomonadati</taxon>
        <taxon>Bacteroidota</taxon>
        <taxon>Cytophagia</taxon>
        <taxon>Cytophagales</taxon>
        <taxon>Leadbetterellaceae</taxon>
        <taxon>Lacihabitans</taxon>
    </lineage>
</organism>
<dbReference type="Proteomes" id="UP001204144">
    <property type="component" value="Unassembled WGS sequence"/>
</dbReference>
<dbReference type="RefSeq" id="WP_255035202.1">
    <property type="nucleotide sequence ID" value="NZ_RJUF01000001.1"/>
</dbReference>